<dbReference type="AlphaFoldDB" id="A0A2P4SEP5"/>
<sequence length="16" mass="1830">MLFIRDIATPRAAQQV</sequence>
<name>A0A2P4SEP5_BAMTH</name>
<evidence type="ECO:0000313" key="1">
    <source>
        <dbReference type="EMBL" id="POI22572.1"/>
    </source>
</evidence>
<comment type="caution">
    <text evidence="1">The sequence shown here is derived from an EMBL/GenBank/DDBJ whole genome shotgun (WGS) entry which is preliminary data.</text>
</comment>
<organism evidence="1 2">
    <name type="scientific">Bambusicola thoracicus</name>
    <name type="common">Chinese bamboo-partridge</name>
    <name type="synonym">Perdix thoracica</name>
    <dbReference type="NCBI Taxonomy" id="9083"/>
    <lineage>
        <taxon>Eukaryota</taxon>
        <taxon>Metazoa</taxon>
        <taxon>Chordata</taxon>
        <taxon>Craniata</taxon>
        <taxon>Vertebrata</taxon>
        <taxon>Euteleostomi</taxon>
        <taxon>Archelosauria</taxon>
        <taxon>Archosauria</taxon>
        <taxon>Dinosauria</taxon>
        <taxon>Saurischia</taxon>
        <taxon>Theropoda</taxon>
        <taxon>Coelurosauria</taxon>
        <taxon>Aves</taxon>
        <taxon>Neognathae</taxon>
        <taxon>Galloanserae</taxon>
        <taxon>Galliformes</taxon>
        <taxon>Phasianidae</taxon>
        <taxon>Perdicinae</taxon>
        <taxon>Bambusicola</taxon>
    </lineage>
</organism>
<reference evidence="1 2" key="1">
    <citation type="submission" date="2018-01" db="EMBL/GenBank/DDBJ databases">
        <title>Comparison of the Chinese Bamboo Partridge and Red Junglefowl genome sequences highlights the importance of demography in genome evolution.</title>
        <authorList>
            <person name="Tiley G.P."/>
            <person name="Kimball R.T."/>
            <person name="Braun E.L."/>
            <person name="Burleigh J.G."/>
        </authorList>
    </citation>
    <scope>NUCLEOTIDE SEQUENCE [LARGE SCALE GENOMIC DNA]</scope>
    <source>
        <strain evidence="1">RTK389</strain>
        <tissue evidence="1">Blood</tissue>
    </source>
</reference>
<keyword evidence="2" id="KW-1185">Reference proteome</keyword>
<dbReference type="Proteomes" id="UP000237246">
    <property type="component" value="Unassembled WGS sequence"/>
</dbReference>
<accession>A0A2P4SEP5</accession>
<protein>
    <submittedName>
        <fullName evidence="1">Uncharacterized protein</fullName>
    </submittedName>
</protein>
<gene>
    <name evidence="1" type="ORF">CIB84_013680</name>
</gene>
<evidence type="ECO:0000313" key="2">
    <source>
        <dbReference type="Proteomes" id="UP000237246"/>
    </source>
</evidence>
<dbReference type="EMBL" id="PPHD01056797">
    <property type="protein sequence ID" value="POI22572.1"/>
    <property type="molecule type" value="Genomic_DNA"/>
</dbReference>
<proteinExistence type="predicted"/>